<protein>
    <submittedName>
        <fullName evidence="1">Uncharacterized protein</fullName>
    </submittedName>
</protein>
<evidence type="ECO:0000313" key="2">
    <source>
        <dbReference type="Proteomes" id="UP001060215"/>
    </source>
</evidence>
<sequence>MTADRQQRVPDRSHTLSVAAKTSRWPLATAGESSLPPPVKYVLILRTHPNPAQNLQRKKNRSRERQRKSQTQRVKHLHCMDIKTLSEEASLELARELLIAISLCVPEKVLNLVASENLNNGNGAVVTNSDEDEELRSKLISIAYVQPPDASA</sequence>
<dbReference type="Proteomes" id="UP001060215">
    <property type="component" value="Chromosome 14"/>
</dbReference>
<proteinExistence type="predicted"/>
<name>A0ACC0FK17_9ERIC</name>
<reference evidence="1 2" key="1">
    <citation type="journal article" date="2022" name="Plant J.">
        <title>Chromosome-level genome of Camellia lanceoleosa provides a valuable resource for understanding genome evolution and self-incompatibility.</title>
        <authorList>
            <person name="Gong W."/>
            <person name="Xiao S."/>
            <person name="Wang L."/>
            <person name="Liao Z."/>
            <person name="Chang Y."/>
            <person name="Mo W."/>
            <person name="Hu G."/>
            <person name="Li W."/>
            <person name="Zhao G."/>
            <person name="Zhu H."/>
            <person name="Hu X."/>
            <person name="Ji K."/>
            <person name="Xiang X."/>
            <person name="Song Q."/>
            <person name="Yuan D."/>
            <person name="Jin S."/>
            <person name="Zhang L."/>
        </authorList>
    </citation>
    <scope>NUCLEOTIDE SEQUENCE [LARGE SCALE GENOMIC DNA]</scope>
    <source>
        <strain evidence="1">SQ_2022a</strain>
    </source>
</reference>
<organism evidence="1 2">
    <name type="scientific">Camellia lanceoleosa</name>
    <dbReference type="NCBI Taxonomy" id="1840588"/>
    <lineage>
        <taxon>Eukaryota</taxon>
        <taxon>Viridiplantae</taxon>
        <taxon>Streptophyta</taxon>
        <taxon>Embryophyta</taxon>
        <taxon>Tracheophyta</taxon>
        <taxon>Spermatophyta</taxon>
        <taxon>Magnoliopsida</taxon>
        <taxon>eudicotyledons</taxon>
        <taxon>Gunneridae</taxon>
        <taxon>Pentapetalae</taxon>
        <taxon>asterids</taxon>
        <taxon>Ericales</taxon>
        <taxon>Theaceae</taxon>
        <taxon>Camellia</taxon>
    </lineage>
</organism>
<comment type="caution">
    <text evidence="1">The sequence shown here is derived from an EMBL/GenBank/DDBJ whole genome shotgun (WGS) entry which is preliminary data.</text>
</comment>
<gene>
    <name evidence="1" type="ORF">LOK49_LG13G01780</name>
</gene>
<accession>A0ACC0FK17</accession>
<evidence type="ECO:0000313" key="1">
    <source>
        <dbReference type="EMBL" id="KAI7989127.1"/>
    </source>
</evidence>
<dbReference type="EMBL" id="CM045771">
    <property type="protein sequence ID" value="KAI7989127.1"/>
    <property type="molecule type" value="Genomic_DNA"/>
</dbReference>
<keyword evidence="2" id="KW-1185">Reference proteome</keyword>